<evidence type="ECO:0000256" key="9">
    <source>
        <dbReference type="ARBA" id="ARBA00022843"/>
    </source>
</evidence>
<dbReference type="FunFam" id="3.30.40.10:FF:000286">
    <property type="entry name" value="TNF receptor-associated factor"/>
    <property type="match status" value="1"/>
</dbReference>
<dbReference type="InterPro" id="IPR018957">
    <property type="entry name" value="Znf_C3HC4_RING-type"/>
</dbReference>
<dbReference type="PROSITE" id="PS00518">
    <property type="entry name" value="ZF_RING_1"/>
    <property type="match status" value="1"/>
</dbReference>
<feature type="region of interest" description="Disordered" evidence="13">
    <location>
        <begin position="29"/>
        <end position="53"/>
    </location>
</feature>
<evidence type="ECO:0000256" key="10">
    <source>
        <dbReference type="ARBA" id="ARBA00023054"/>
    </source>
</evidence>
<comment type="subcellular location">
    <subcellularLocation>
        <location evidence="1 11">Cytoplasm</location>
    </subcellularLocation>
</comment>
<keyword evidence="18" id="KW-1185">Reference proteome</keyword>
<dbReference type="InterPro" id="IPR001293">
    <property type="entry name" value="Znf_TRAF"/>
</dbReference>
<gene>
    <name evidence="17" type="ORF">AAFF_G00074920</name>
</gene>
<keyword evidence="10" id="KW-0175">Coiled coil</keyword>
<feature type="domain" description="TRAF-type" evidence="16">
    <location>
        <begin position="167"/>
        <end position="210"/>
    </location>
</feature>
<dbReference type="GO" id="GO:0005164">
    <property type="term" value="F:tumor necrosis factor receptor binding"/>
    <property type="evidence" value="ECO:0007669"/>
    <property type="project" value="UniProtKB-UniRule"/>
</dbReference>
<evidence type="ECO:0000259" key="14">
    <source>
        <dbReference type="PROSITE" id="PS50089"/>
    </source>
</evidence>
<dbReference type="GO" id="GO:0061630">
    <property type="term" value="F:ubiquitin protein ligase activity"/>
    <property type="evidence" value="ECO:0007669"/>
    <property type="project" value="UniProtKB-EC"/>
</dbReference>
<dbReference type="PROSITE" id="PS50089">
    <property type="entry name" value="ZF_RING_2"/>
    <property type="match status" value="1"/>
</dbReference>
<keyword evidence="4" id="KW-0053">Apoptosis</keyword>
<keyword evidence="9" id="KW-0832">Ubl conjugation</keyword>
<dbReference type="EC" id="2.3.2.27" evidence="11"/>
<dbReference type="GO" id="GO:0008270">
    <property type="term" value="F:zinc ion binding"/>
    <property type="evidence" value="ECO:0007669"/>
    <property type="project" value="UniProtKB-UniRule"/>
</dbReference>
<feature type="region of interest" description="Disordered" evidence="13">
    <location>
        <begin position="564"/>
        <end position="584"/>
    </location>
</feature>
<dbReference type="GO" id="GO:0005737">
    <property type="term" value="C:cytoplasm"/>
    <property type="evidence" value="ECO:0007669"/>
    <property type="project" value="UniProtKB-SubCell"/>
</dbReference>
<dbReference type="PROSITE" id="PS50144">
    <property type="entry name" value="MATH"/>
    <property type="match status" value="1"/>
</dbReference>
<proteinExistence type="inferred from homology"/>
<evidence type="ECO:0000256" key="8">
    <source>
        <dbReference type="ARBA" id="ARBA00022833"/>
    </source>
</evidence>
<feature type="zinc finger region" description="TRAF-type" evidence="12">
    <location>
        <begin position="222"/>
        <end position="268"/>
    </location>
</feature>
<reference evidence="17" key="1">
    <citation type="journal article" date="2023" name="Science">
        <title>Genome structures resolve the early diversification of teleost fishes.</title>
        <authorList>
            <person name="Parey E."/>
            <person name="Louis A."/>
            <person name="Montfort J."/>
            <person name="Bouchez O."/>
            <person name="Roques C."/>
            <person name="Iampietro C."/>
            <person name="Lluch J."/>
            <person name="Castinel A."/>
            <person name="Donnadieu C."/>
            <person name="Desvignes T."/>
            <person name="Floi Bucao C."/>
            <person name="Jouanno E."/>
            <person name="Wen M."/>
            <person name="Mejri S."/>
            <person name="Dirks R."/>
            <person name="Jansen H."/>
            <person name="Henkel C."/>
            <person name="Chen W.J."/>
            <person name="Zahm M."/>
            <person name="Cabau C."/>
            <person name="Klopp C."/>
            <person name="Thompson A.W."/>
            <person name="Robinson-Rechavi M."/>
            <person name="Braasch I."/>
            <person name="Lecointre G."/>
            <person name="Bobe J."/>
            <person name="Postlethwait J.H."/>
            <person name="Berthelot C."/>
            <person name="Roest Crollius H."/>
            <person name="Guiguen Y."/>
        </authorList>
    </citation>
    <scope>NUCLEOTIDE SEQUENCE</scope>
    <source>
        <strain evidence="17">NC1722</strain>
    </source>
</reference>
<dbReference type="InterPro" id="IPR049342">
    <property type="entry name" value="TRAF1-6_MATH_dom"/>
</dbReference>
<comment type="caution">
    <text evidence="17">The sequence shown here is derived from an EMBL/GenBank/DDBJ whole genome shotgun (WGS) entry which is preliminary data.</text>
</comment>
<dbReference type="GO" id="GO:0031996">
    <property type="term" value="F:thioesterase binding"/>
    <property type="evidence" value="ECO:0007669"/>
    <property type="project" value="TreeGrafter"/>
</dbReference>
<evidence type="ECO:0000256" key="4">
    <source>
        <dbReference type="ARBA" id="ARBA00022703"/>
    </source>
</evidence>
<dbReference type="GO" id="GO:0009898">
    <property type="term" value="C:cytoplasmic side of plasma membrane"/>
    <property type="evidence" value="ECO:0007669"/>
    <property type="project" value="TreeGrafter"/>
</dbReference>
<feature type="compositionally biased region" description="Basic and acidic residues" evidence="13">
    <location>
        <begin position="29"/>
        <end position="40"/>
    </location>
</feature>
<dbReference type="EMBL" id="JAINUG010000146">
    <property type="protein sequence ID" value="KAJ8392367.1"/>
    <property type="molecule type" value="Genomic_DNA"/>
</dbReference>
<evidence type="ECO:0000256" key="2">
    <source>
        <dbReference type="ARBA" id="ARBA00022490"/>
    </source>
</evidence>
<evidence type="ECO:0000259" key="16">
    <source>
        <dbReference type="PROSITE" id="PS50145"/>
    </source>
</evidence>
<dbReference type="PANTHER" id="PTHR10131">
    <property type="entry name" value="TNF RECEPTOR ASSOCIATED FACTOR"/>
    <property type="match status" value="1"/>
</dbReference>
<evidence type="ECO:0000256" key="13">
    <source>
        <dbReference type="SAM" id="MobiDB-lite"/>
    </source>
</evidence>
<feature type="zinc finger region" description="TRAF-type" evidence="12">
    <location>
        <begin position="167"/>
        <end position="210"/>
    </location>
</feature>
<feature type="region of interest" description="Disordered" evidence="13">
    <location>
        <begin position="525"/>
        <end position="546"/>
    </location>
</feature>
<dbReference type="GO" id="GO:0042981">
    <property type="term" value="P:regulation of apoptotic process"/>
    <property type="evidence" value="ECO:0007669"/>
    <property type="project" value="InterPro"/>
</dbReference>
<keyword evidence="2 11" id="KW-0963">Cytoplasm</keyword>
<evidence type="ECO:0000256" key="7">
    <source>
        <dbReference type="ARBA" id="ARBA00022771"/>
    </source>
</evidence>
<evidence type="ECO:0000256" key="5">
    <source>
        <dbReference type="ARBA" id="ARBA00022723"/>
    </source>
</evidence>
<evidence type="ECO:0000256" key="11">
    <source>
        <dbReference type="PIRNR" id="PIRNR015614"/>
    </source>
</evidence>
<evidence type="ECO:0000313" key="17">
    <source>
        <dbReference type="EMBL" id="KAJ8392367.1"/>
    </source>
</evidence>
<feature type="domain" description="MATH" evidence="15">
    <location>
        <begin position="438"/>
        <end position="584"/>
    </location>
</feature>
<dbReference type="SUPFAM" id="SSF57997">
    <property type="entry name" value="Tropomyosin"/>
    <property type="match status" value="1"/>
</dbReference>
<evidence type="ECO:0000256" key="12">
    <source>
        <dbReference type="PROSITE-ProRule" id="PRU00207"/>
    </source>
</evidence>
<dbReference type="GO" id="GO:0007165">
    <property type="term" value="P:signal transduction"/>
    <property type="evidence" value="ECO:0007669"/>
    <property type="project" value="InterPro"/>
</dbReference>
<sequence length="611" mass="69205">MLEYNNNEFTAIDGNNVLNRSFVRSENKYTEDEDKGRMAAKESASAGARSDGISRQNSGSLDLDSVLLSRALRFVEKLEDQHVCPSCGRVVLNPHQTGCGHIFCFRCIRALLENNTTAKCPIDNSLIKSKEVFQDNCCKREILNLEIHCTNSPDCSHTVPLCRLQDHLKACQYEPLQCSNPGCADVLPRRDLREHSEKLCGHRLELCPHCHKPYTLIQIKDHEATVCPEVQVPCPNECTQMVKRHKLEEHFSDCPEVETDCVYRRYGCCVREKRVRVQAHESAALNEHMLLVLENNTKLEKQIDSLQQSMVLRHQELQERSSVVSSLEREVQPLVHQVAKSDQVISAVQRSLEEQKDRVSTVQLQLQQLSRAFGQDSGRTEGSLDTLRQQVSVIDGLKERLGVLEDNYMRHSRLLNIHVDQLQRNDERFQELESTSYNGKLIWKIRDYHKRKEAAVSGHAPLILSAPFYTGRSGYKLSARAYLNGDGPGRGTHLSLFVVLMRGDFDALLPWPFRQGVTLTVLDQSGGRSDVSDSFRPDPASSSFQRPVSEMNVASGFPRFVSHGNLEAPKNARSSRTTPSSSRSRWTWPAWTTCSGPGFPRGFPFRVPTHW</sequence>
<organism evidence="17 18">
    <name type="scientific">Aldrovandia affinis</name>
    <dbReference type="NCBI Taxonomy" id="143900"/>
    <lineage>
        <taxon>Eukaryota</taxon>
        <taxon>Metazoa</taxon>
        <taxon>Chordata</taxon>
        <taxon>Craniata</taxon>
        <taxon>Vertebrata</taxon>
        <taxon>Euteleostomi</taxon>
        <taxon>Actinopterygii</taxon>
        <taxon>Neopterygii</taxon>
        <taxon>Teleostei</taxon>
        <taxon>Notacanthiformes</taxon>
        <taxon>Halosauridae</taxon>
        <taxon>Aldrovandia</taxon>
    </lineage>
</organism>
<dbReference type="SMART" id="SM00061">
    <property type="entry name" value="MATH"/>
    <property type="match status" value="1"/>
</dbReference>
<dbReference type="SUPFAM" id="SSF49599">
    <property type="entry name" value="TRAF domain-like"/>
    <property type="match status" value="3"/>
</dbReference>
<dbReference type="SUPFAM" id="SSF57850">
    <property type="entry name" value="RING/U-box"/>
    <property type="match status" value="1"/>
</dbReference>
<comment type="similarity">
    <text evidence="11">Belongs to the TNF receptor-associated factor family.</text>
</comment>
<dbReference type="InterPro" id="IPR008974">
    <property type="entry name" value="TRAF-like"/>
</dbReference>
<protein>
    <recommendedName>
        <fullName evidence="11">TNF receptor-associated factor</fullName>
        <ecNumber evidence="11">2.3.2.27</ecNumber>
    </recommendedName>
</protein>
<evidence type="ECO:0000313" key="18">
    <source>
        <dbReference type="Proteomes" id="UP001221898"/>
    </source>
</evidence>
<dbReference type="InterPro" id="IPR002083">
    <property type="entry name" value="MATH/TRAF_dom"/>
</dbReference>
<keyword evidence="3" id="KW-1017">Isopeptide bond</keyword>
<dbReference type="Proteomes" id="UP001221898">
    <property type="component" value="Unassembled WGS sequence"/>
</dbReference>
<dbReference type="GO" id="GO:0006915">
    <property type="term" value="P:apoptotic process"/>
    <property type="evidence" value="ECO:0007669"/>
    <property type="project" value="UniProtKB-KW"/>
</dbReference>
<dbReference type="FunFam" id="2.60.210.10:FF:000001">
    <property type="entry name" value="TNF receptor-associated factor"/>
    <property type="match status" value="1"/>
</dbReference>
<keyword evidence="7 12" id="KW-0863">Zinc-finger</keyword>
<dbReference type="InterPro" id="IPR013083">
    <property type="entry name" value="Znf_RING/FYVE/PHD"/>
</dbReference>
<evidence type="ECO:0000256" key="6">
    <source>
        <dbReference type="ARBA" id="ARBA00022737"/>
    </source>
</evidence>
<name>A0AAD7WCU8_9TELE</name>
<dbReference type="Gene3D" id="3.30.40.10">
    <property type="entry name" value="Zinc/RING finger domain, C3HC4 (zinc finger)"/>
    <property type="match status" value="2"/>
</dbReference>
<evidence type="ECO:0000256" key="3">
    <source>
        <dbReference type="ARBA" id="ARBA00022499"/>
    </source>
</evidence>
<feature type="domain" description="TRAF-type" evidence="16">
    <location>
        <begin position="222"/>
        <end position="268"/>
    </location>
</feature>
<dbReference type="InterPro" id="IPR001841">
    <property type="entry name" value="Znf_RING"/>
</dbReference>
<dbReference type="PROSITE" id="PS50145">
    <property type="entry name" value="ZF_TRAF"/>
    <property type="match status" value="2"/>
</dbReference>
<dbReference type="Pfam" id="PF21355">
    <property type="entry name" value="TRAF-mep_MATH"/>
    <property type="match status" value="1"/>
</dbReference>
<dbReference type="Pfam" id="PF02176">
    <property type="entry name" value="zf-TRAF"/>
    <property type="match status" value="1"/>
</dbReference>
<evidence type="ECO:0000259" key="15">
    <source>
        <dbReference type="PROSITE" id="PS50144"/>
    </source>
</evidence>
<dbReference type="PANTHER" id="PTHR10131:SF83">
    <property type="entry name" value="TNF RECEPTOR-ASSOCIATED FACTOR 5"/>
    <property type="match status" value="1"/>
</dbReference>
<comment type="catalytic activity">
    <reaction evidence="11">
        <text>S-ubiquitinyl-[E2 ubiquitin-conjugating enzyme]-L-cysteine + [acceptor protein]-L-lysine = [E2 ubiquitin-conjugating enzyme]-L-cysteine + N(6)-ubiquitinyl-[acceptor protein]-L-lysine.</text>
        <dbReference type="EC" id="2.3.2.27"/>
    </reaction>
</comment>
<keyword evidence="5 11" id="KW-0479">Metal-binding</keyword>
<keyword evidence="6" id="KW-0677">Repeat</keyword>
<evidence type="ECO:0000256" key="1">
    <source>
        <dbReference type="ARBA" id="ARBA00004496"/>
    </source>
</evidence>
<dbReference type="Gene3D" id="2.60.210.10">
    <property type="entry name" value="Apoptosis, Tumor Necrosis Factor Receptor Associated Protein 2, Chain A"/>
    <property type="match status" value="1"/>
</dbReference>
<dbReference type="SMART" id="SM00184">
    <property type="entry name" value="RING"/>
    <property type="match status" value="1"/>
</dbReference>
<dbReference type="AlphaFoldDB" id="A0AAD7WCU8"/>
<dbReference type="PIRSF" id="PIRSF015614">
    <property type="entry name" value="TRAF"/>
    <property type="match status" value="1"/>
</dbReference>
<feature type="domain" description="RING-type" evidence="14">
    <location>
        <begin position="84"/>
        <end position="124"/>
    </location>
</feature>
<dbReference type="GO" id="GO:0043122">
    <property type="term" value="P:regulation of canonical NF-kappaB signal transduction"/>
    <property type="evidence" value="ECO:0007669"/>
    <property type="project" value="TreeGrafter"/>
</dbReference>
<keyword evidence="8 11" id="KW-0862">Zinc</keyword>
<accession>A0AAD7WCU8</accession>
<dbReference type="InterPro" id="IPR017907">
    <property type="entry name" value="Znf_RING_CS"/>
</dbReference>
<dbReference type="InterPro" id="IPR012227">
    <property type="entry name" value="TNF_rcpt-assoc_TRAF_met"/>
</dbReference>
<dbReference type="Pfam" id="PF00097">
    <property type="entry name" value="zf-C3HC4"/>
    <property type="match status" value="1"/>
</dbReference>
<feature type="compositionally biased region" description="Low complexity" evidence="13">
    <location>
        <begin position="572"/>
        <end position="584"/>
    </location>
</feature>